<dbReference type="InterPro" id="IPR013766">
    <property type="entry name" value="Thioredoxin_domain"/>
</dbReference>
<protein>
    <recommendedName>
        <fullName evidence="5">Large ribosomal subunit protein eL24</fullName>
    </recommendedName>
    <alternativeName>
        <fullName evidence="6">60S ribosomal protein L24</fullName>
    </alternativeName>
</protein>
<dbReference type="Gene3D" id="2.30.170.20">
    <property type="entry name" value="Ribosomal protein L24e"/>
    <property type="match status" value="1"/>
</dbReference>
<dbReference type="InterPro" id="IPR017937">
    <property type="entry name" value="Thioredoxin_CS"/>
</dbReference>
<dbReference type="GO" id="GO:0022626">
    <property type="term" value="C:cytosolic ribosome"/>
    <property type="evidence" value="ECO:0007669"/>
    <property type="project" value="UniProtKB-ARBA"/>
</dbReference>
<feature type="domain" description="Thioredoxin" evidence="8">
    <location>
        <begin position="395"/>
        <end position="515"/>
    </location>
</feature>
<dbReference type="InterPro" id="IPR011017">
    <property type="entry name" value="TRASH_dom"/>
</dbReference>
<dbReference type="Gene3D" id="6.10.250.1270">
    <property type="match status" value="1"/>
</dbReference>
<evidence type="ECO:0000256" key="3">
    <source>
        <dbReference type="ARBA" id="ARBA00022980"/>
    </source>
</evidence>
<dbReference type="GO" id="GO:0005783">
    <property type="term" value="C:endoplasmic reticulum"/>
    <property type="evidence" value="ECO:0007669"/>
    <property type="project" value="TreeGrafter"/>
</dbReference>
<dbReference type="PANTHER" id="PTHR45672">
    <property type="entry name" value="PROTEIN DISULFIDE-ISOMERASE C17H9.14C-RELATED"/>
    <property type="match status" value="1"/>
</dbReference>
<dbReference type="InterPro" id="IPR051063">
    <property type="entry name" value="PDI"/>
</dbReference>
<proteinExistence type="inferred from homology"/>
<dbReference type="EMBL" id="AJVK01010273">
    <property type="status" value="NOT_ANNOTATED_CDS"/>
    <property type="molecule type" value="Genomic_DNA"/>
</dbReference>
<feature type="domain" description="Thioredoxin" evidence="8">
    <location>
        <begin position="265"/>
        <end position="394"/>
    </location>
</feature>
<evidence type="ECO:0000256" key="5">
    <source>
        <dbReference type="ARBA" id="ARBA00040612"/>
    </source>
</evidence>
<evidence type="ECO:0000313" key="10">
    <source>
        <dbReference type="Proteomes" id="UP000092462"/>
    </source>
</evidence>
<dbReference type="InterPro" id="IPR036249">
    <property type="entry name" value="Thioredoxin-like_sf"/>
</dbReference>
<keyword evidence="3" id="KW-0689">Ribosomal protein</keyword>
<dbReference type="CDD" id="cd00472">
    <property type="entry name" value="Ribosomal_L24e_L24"/>
    <property type="match status" value="1"/>
</dbReference>
<dbReference type="FunFam" id="2.30.170.20:FF:000002">
    <property type="entry name" value="60S ribosomal protein L24"/>
    <property type="match status" value="1"/>
</dbReference>
<evidence type="ECO:0000256" key="6">
    <source>
        <dbReference type="ARBA" id="ARBA00041213"/>
    </source>
</evidence>
<dbReference type="EMBL" id="AJVK01010274">
    <property type="status" value="NOT_ANNOTATED_CDS"/>
    <property type="molecule type" value="Genomic_DNA"/>
</dbReference>
<dbReference type="InterPro" id="IPR000988">
    <property type="entry name" value="Ribosomal_eL24-rel_N"/>
</dbReference>
<dbReference type="GO" id="GO:0003756">
    <property type="term" value="F:protein disulfide isomerase activity"/>
    <property type="evidence" value="ECO:0007669"/>
    <property type="project" value="InterPro"/>
</dbReference>
<comment type="similarity">
    <text evidence="1">Belongs to the eukaryotic ribosomal protein eL24 family.</text>
</comment>
<feature type="domain" description="Thioredoxin" evidence="8">
    <location>
        <begin position="516"/>
        <end position="642"/>
    </location>
</feature>
<dbReference type="Pfam" id="PF00085">
    <property type="entry name" value="Thioredoxin"/>
    <property type="match status" value="3"/>
</dbReference>
<dbReference type="InterPro" id="IPR038630">
    <property type="entry name" value="L24e/L24_sf"/>
</dbReference>
<dbReference type="Proteomes" id="UP000092462">
    <property type="component" value="Unassembled WGS sequence"/>
</dbReference>
<sequence length="726" mass="82313">MKIGLCAFSGYKIYPGHGKTMVKVDGKTFTFLDKKCERSYLMKRNPRKVTWTVLYRRKHKKGIEEEAVKKRSRRTQKFQRAIVGASLTEILAKRNMKPEVRKAQREQAIKAAKEQKKSTKAAKKIEKAPPVKKAQQKQKAAKISQKAAPRLLLSTLSSGKIGSKSAVVEDITDIKDFKKLLRTKNNVLVLFLASTKDNQPTIKVFREAAEVIKGQGTLALFDCSNSEVKKICKKFKVSPDPFVLKHFKDGEFHKDYDRKLAVNSFVNFMRDPAGDLPWEEDPVGADVLHVPDANNLEKFLRKETKPVLVMFYAPWCGYCKSLKPEYSAAATELKDRFVLAAIDVNRPENSVIRKLYNITGFPTLLYYEGGKMRHTFEGDNNKAGIISFMENPMKKTVQKVAEPDWASETSSEIVHLTAKSFEPALKDEKSVMVMFYASWCGHCKKMKPEYEKAAEIMKDENIPGILAAVDAPKEGALASKYGINGYPTVKFFEFGEFKYDLKVRQANEIVAFMRDPKEPPPPPPPEAPWEDQPSEVIHLTDDTFKTVLKKKKNVLVMFYAPWCGHCKAAKPEFVKAAEQFKDDPKYELAAIDCTKHKETCSAHNVKGYPTIKYFSYLKTVKEYMGLSRKEKDFVNFLKAGCGHCKVVKPVISEIAEDMSRKEDGAKVAAIEASVNANVAKRFKIEGFPRFNMFIDGQVVSEYKGERSRTGFTEYIMRDGQSAKEEL</sequence>
<evidence type="ECO:0000259" key="8">
    <source>
        <dbReference type="PROSITE" id="PS51352"/>
    </source>
</evidence>
<dbReference type="PROSITE" id="PS00194">
    <property type="entry name" value="THIOREDOXIN_1"/>
    <property type="match status" value="2"/>
</dbReference>
<reference evidence="9" key="1">
    <citation type="submission" date="2022-08" db="UniProtKB">
        <authorList>
            <consortium name="EnsemblMetazoa"/>
        </authorList>
    </citation>
    <scope>IDENTIFICATION</scope>
    <source>
        <strain evidence="9">Israel</strain>
    </source>
</reference>
<evidence type="ECO:0000256" key="2">
    <source>
        <dbReference type="ARBA" id="ARBA00006347"/>
    </source>
</evidence>
<organism evidence="9 10">
    <name type="scientific">Phlebotomus papatasi</name>
    <name type="common">Sandfly</name>
    <dbReference type="NCBI Taxonomy" id="29031"/>
    <lineage>
        <taxon>Eukaryota</taxon>
        <taxon>Metazoa</taxon>
        <taxon>Ecdysozoa</taxon>
        <taxon>Arthropoda</taxon>
        <taxon>Hexapoda</taxon>
        <taxon>Insecta</taxon>
        <taxon>Pterygota</taxon>
        <taxon>Neoptera</taxon>
        <taxon>Endopterygota</taxon>
        <taxon>Diptera</taxon>
        <taxon>Nematocera</taxon>
        <taxon>Psychodoidea</taxon>
        <taxon>Psychodidae</taxon>
        <taxon>Phlebotomus</taxon>
        <taxon>Phlebotomus</taxon>
    </lineage>
</organism>
<feature type="region of interest" description="Disordered" evidence="7">
    <location>
        <begin position="112"/>
        <end position="137"/>
    </location>
</feature>
<evidence type="ECO:0000313" key="9">
    <source>
        <dbReference type="EnsemblMetazoa" id="PPAI001224-PA"/>
    </source>
</evidence>
<evidence type="ECO:0000256" key="1">
    <source>
        <dbReference type="ARBA" id="ARBA00005647"/>
    </source>
</evidence>
<dbReference type="Gene3D" id="3.40.30.10">
    <property type="entry name" value="Glutaredoxin"/>
    <property type="match status" value="5"/>
</dbReference>
<dbReference type="VEuPathDB" id="VectorBase:PPAPM1_009305"/>
<dbReference type="GO" id="GO:0006457">
    <property type="term" value="P:protein folding"/>
    <property type="evidence" value="ECO:0007669"/>
    <property type="project" value="TreeGrafter"/>
</dbReference>
<keyword evidence="10" id="KW-1185">Reference proteome</keyword>
<dbReference type="PRINTS" id="PR00421">
    <property type="entry name" value="THIOREDOXIN"/>
</dbReference>
<dbReference type="SUPFAM" id="SSF52833">
    <property type="entry name" value="Thioredoxin-like"/>
    <property type="match status" value="5"/>
</dbReference>
<dbReference type="EMBL" id="AJVK01010275">
    <property type="status" value="NOT_ANNOTATED_CDS"/>
    <property type="molecule type" value="Genomic_DNA"/>
</dbReference>
<evidence type="ECO:0000256" key="7">
    <source>
        <dbReference type="SAM" id="MobiDB-lite"/>
    </source>
</evidence>
<evidence type="ECO:0000256" key="4">
    <source>
        <dbReference type="ARBA" id="ARBA00023274"/>
    </source>
</evidence>
<dbReference type="VEuPathDB" id="VectorBase:PPAPM1_008859"/>
<dbReference type="Pfam" id="PF01246">
    <property type="entry name" value="Ribosomal_L24e"/>
    <property type="match status" value="1"/>
</dbReference>
<dbReference type="GO" id="GO:1990904">
    <property type="term" value="C:ribonucleoprotein complex"/>
    <property type="evidence" value="ECO:0007669"/>
    <property type="project" value="UniProtKB-KW"/>
</dbReference>
<dbReference type="EnsemblMetazoa" id="PPAI001224-RA">
    <property type="protein sequence ID" value="PPAI001224-PA"/>
    <property type="gene ID" value="PPAI001224"/>
</dbReference>
<dbReference type="VEuPathDB" id="VectorBase:PPAI001224"/>
<comment type="similarity">
    <text evidence="2">Belongs to the protein disulfide isomerase family.</text>
</comment>
<dbReference type="PANTHER" id="PTHR45672:SF2">
    <property type="entry name" value="PROTEIN DISULFIDE-ISOMERASE A5"/>
    <property type="match status" value="1"/>
</dbReference>
<dbReference type="AlphaFoldDB" id="A0A1B0D1K1"/>
<dbReference type="InterPro" id="IPR046374">
    <property type="entry name" value="PDI_a_PDIR"/>
</dbReference>
<dbReference type="EMBL" id="AJVK01010276">
    <property type="status" value="NOT_ANNOTATED_CDS"/>
    <property type="molecule type" value="Genomic_DNA"/>
</dbReference>
<dbReference type="SMART" id="SM00746">
    <property type="entry name" value="TRASH"/>
    <property type="match status" value="1"/>
</dbReference>
<accession>A0A1B0D1K1</accession>
<feature type="compositionally biased region" description="Basic and acidic residues" evidence="7">
    <location>
        <begin position="112"/>
        <end position="129"/>
    </location>
</feature>
<dbReference type="PROSITE" id="PS51352">
    <property type="entry name" value="THIOREDOXIN_2"/>
    <property type="match status" value="3"/>
</dbReference>
<feature type="region of interest" description="Disordered" evidence="7">
    <location>
        <begin position="513"/>
        <end position="532"/>
    </location>
</feature>
<keyword evidence="4" id="KW-0687">Ribonucleoprotein</keyword>
<dbReference type="SUPFAM" id="SSF57716">
    <property type="entry name" value="Glucocorticoid receptor-like (DNA-binding domain)"/>
    <property type="match status" value="1"/>
</dbReference>
<name>A0A1B0D1K1_PHLPP</name>
<dbReference type="CDD" id="cd02997">
    <property type="entry name" value="PDI_a_PDIR"/>
    <property type="match status" value="3"/>
</dbReference>